<dbReference type="GO" id="GO:0006779">
    <property type="term" value="P:porphyrin-containing compound biosynthetic process"/>
    <property type="evidence" value="ECO:0007669"/>
    <property type="project" value="InterPro"/>
</dbReference>
<dbReference type="InterPro" id="IPR006638">
    <property type="entry name" value="Elp3/MiaA/NifB-like_rSAM"/>
</dbReference>
<keyword evidence="5 9" id="KW-0479">Metal-binding</keyword>
<comment type="function">
    <text evidence="9">Probably acts as a heme chaperone, transferring heme to an unknown acceptor. Binds one molecule of heme per monomer, possibly covalently. Binds 1 [4Fe-4S] cluster. The cluster is coordinated with 3 cysteines and an exchangeable S-adenosyl-L-methionine.</text>
</comment>
<dbReference type="InterPro" id="IPR007197">
    <property type="entry name" value="rSAM"/>
</dbReference>
<reference evidence="11" key="1">
    <citation type="journal article" date="2021" name="PeerJ">
        <title>Extensive microbial diversity within the chicken gut microbiome revealed by metagenomics and culture.</title>
        <authorList>
            <person name="Gilroy R."/>
            <person name="Ravi A."/>
            <person name="Getino M."/>
            <person name="Pursley I."/>
            <person name="Horton D.L."/>
            <person name="Alikhan N.F."/>
            <person name="Baker D."/>
            <person name="Gharbi K."/>
            <person name="Hall N."/>
            <person name="Watson M."/>
            <person name="Adriaenssens E.M."/>
            <person name="Foster-Nyarko E."/>
            <person name="Jarju S."/>
            <person name="Secka A."/>
            <person name="Antonio M."/>
            <person name="Oren A."/>
            <person name="Chaudhuri R.R."/>
            <person name="La Ragione R."/>
            <person name="Hildebrand F."/>
            <person name="Pallen M.J."/>
        </authorList>
    </citation>
    <scope>NUCLEOTIDE SEQUENCE</scope>
    <source>
        <strain evidence="11">USAMLcec3-2134</strain>
    </source>
</reference>
<name>A0A9D2MQI3_9FIRM</name>
<keyword evidence="8 9" id="KW-0143">Chaperone</keyword>
<evidence type="ECO:0000256" key="8">
    <source>
        <dbReference type="ARBA" id="ARBA00023186"/>
    </source>
</evidence>
<evidence type="ECO:0000256" key="4">
    <source>
        <dbReference type="ARBA" id="ARBA00022691"/>
    </source>
</evidence>
<comment type="subcellular location">
    <subcellularLocation>
        <location evidence="9">Cytoplasm</location>
    </subcellularLocation>
</comment>
<protein>
    <recommendedName>
        <fullName evidence="2 9">Heme chaperone HemW</fullName>
    </recommendedName>
</protein>
<dbReference type="EMBL" id="DWXE01000008">
    <property type="protein sequence ID" value="HJB90348.1"/>
    <property type="molecule type" value="Genomic_DNA"/>
</dbReference>
<evidence type="ECO:0000256" key="1">
    <source>
        <dbReference type="ARBA" id="ARBA00006100"/>
    </source>
</evidence>
<dbReference type="SFLD" id="SFLDG01065">
    <property type="entry name" value="anaerobic_coproporphyrinogen-I"/>
    <property type="match status" value="1"/>
</dbReference>
<dbReference type="CDD" id="cd01335">
    <property type="entry name" value="Radical_SAM"/>
    <property type="match status" value="1"/>
</dbReference>
<keyword evidence="7 9" id="KW-0411">Iron-sulfur</keyword>
<dbReference type="InterPro" id="IPR034505">
    <property type="entry name" value="Coproporphyrinogen-III_oxidase"/>
</dbReference>
<gene>
    <name evidence="11" type="primary">hemW</name>
    <name evidence="11" type="ORF">H9763_02645</name>
</gene>
<dbReference type="NCBIfam" id="TIGR00539">
    <property type="entry name" value="hemN_rel"/>
    <property type="match status" value="1"/>
</dbReference>
<reference evidence="11" key="2">
    <citation type="submission" date="2021-04" db="EMBL/GenBank/DDBJ databases">
        <authorList>
            <person name="Gilroy R."/>
        </authorList>
    </citation>
    <scope>NUCLEOTIDE SEQUENCE</scope>
    <source>
        <strain evidence="11">USAMLcec3-2134</strain>
    </source>
</reference>
<dbReference type="SUPFAM" id="SSF102114">
    <property type="entry name" value="Radical SAM enzymes"/>
    <property type="match status" value="1"/>
</dbReference>
<dbReference type="Proteomes" id="UP000886883">
    <property type="component" value="Unassembled WGS sequence"/>
</dbReference>
<dbReference type="SFLD" id="SFLDF00288">
    <property type="entry name" value="HemN-like__clustered_with_nucl"/>
    <property type="match status" value="1"/>
</dbReference>
<comment type="caution">
    <text evidence="11">The sequence shown here is derived from an EMBL/GenBank/DDBJ whole genome shotgun (WGS) entry which is preliminary data.</text>
</comment>
<evidence type="ECO:0000259" key="10">
    <source>
        <dbReference type="PROSITE" id="PS51918"/>
    </source>
</evidence>
<keyword evidence="9" id="KW-0004">4Fe-4S</keyword>
<dbReference type="InterPro" id="IPR058240">
    <property type="entry name" value="rSAM_sf"/>
</dbReference>
<dbReference type="PANTHER" id="PTHR13932">
    <property type="entry name" value="COPROPORPHYRINIGEN III OXIDASE"/>
    <property type="match status" value="1"/>
</dbReference>
<accession>A0A9D2MQI3</accession>
<dbReference type="AlphaFoldDB" id="A0A9D2MQI3"/>
<dbReference type="InterPro" id="IPR010723">
    <property type="entry name" value="HemN_C"/>
</dbReference>
<dbReference type="Pfam" id="PF04055">
    <property type="entry name" value="Radical_SAM"/>
    <property type="match status" value="1"/>
</dbReference>
<dbReference type="GO" id="GO:0005737">
    <property type="term" value="C:cytoplasm"/>
    <property type="evidence" value="ECO:0007669"/>
    <property type="project" value="UniProtKB-SubCell"/>
</dbReference>
<keyword evidence="9" id="KW-0963">Cytoplasm</keyword>
<dbReference type="GO" id="GO:0051539">
    <property type="term" value="F:4 iron, 4 sulfur cluster binding"/>
    <property type="evidence" value="ECO:0007669"/>
    <property type="project" value="UniProtKB-UniRule"/>
</dbReference>
<feature type="domain" description="Radical SAM core" evidence="10">
    <location>
        <begin position="4"/>
        <end position="244"/>
    </location>
</feature>
<dbReference type="InterPro" id="IPR013785">
    <property type="entry name" value="Aldolase_TIM"/>
</dbReference>
<dbReference type="PROSITE" id="PS51918">
    <property type="entry name" value="RADICAL_SAM"/>
    <property type="match status" value="1"/>
</dbReference>
<evidence type="ECO:0000256" key="3">
    <source>
        <dbReference type="ARBA" id="ARBA00022617"/>
    </source>
</evidence>
<sequence length="410" mass="46606">MKESAKKKPLGIYLHIPFCRQKCLYCDFLSAPAGEETVERYVDALCRQIALEAEGFRDRRVRTVFLGGGTPSVLTVRQMDRVLSALFSCFGIFDDAEITAECNPGTLDFEKLEGYRRAGINRLSIGLQSAQDRELACLGRIHDYGTFLRNYDQARRAGFSNINVDLMSALPGQTLERWMDTLEKTVSLGPEHISAYSLIIEEGTPFFQRYGEGGAEAQTGQPPLPDEELDRRMYEETGRFLAKHGYMRYEISNYARPGYECRHNAGYWERTDYLGLGLGASSLIDPMRWRVSPDLEEYLRFFGPASGAGSPDRKDVCRGADPKAVRRDVQRLSRRERMEEFMFLGLRLTKGISAARFREAFGRRLQDVYGPALEKLKREGLIAFSEDGERLFLTDRGIDVSNYALAEFLF</sequence>
<dbReference type="GO" id="GO:0046872">
    <property type="term" value="F:metal ion binding"/>
    <property type="evidence" value="ECO:0007669"/>
    <property type="project" value="UniProtKB-UniRule"/>
</dbReference>
<dbReference type="PANTHER" id="PTHR13932:SF5">
    <property type="entry name" value="RADICAL S-ADENOSYL METHIONINE DOMAIN-CONTAINING PROTEIN 1, MITOCHONDRIAL"/>
    <property type="match status" value="1"/>
</dbReference>
<dbReference type="Pfam" id="PF06969">
    <property type="entry name" value="HemN_C"/>
    <property type="match status" value="1"/>
</dbReference>
<dbReference type="SFLD" id="SFLDF00562">
    <property type="entry name" value="HemN-like__clustered_with_heat"/>
    <property type="match status" value="1"/>
</dbReference>
<evidence type="ECO:0000313" key="12">
    <source>
        <dbReference type="Proteomes" id="UP000886883"/>
    </source>
</evidence>
<dbReference type="InterPro" id="IPR004559">
    <property type="entry name" value="HemW-like"/>
</dbReference>
<evidence type="ECO:0000256" key="6">
    <source>
        <dbReference type="ARBA" id="ARBA00023004"/>
    </source>
</evidence>
<dbReference type="SFLD" id="SFLDS00029">
    <property type="entry name" value="Radical_SAM"/>
    <property type="match status" value="1"/>
</dbReference>
<proteinExistence type="inferred from homology"/>
<dbReference type="GO" id="GO:0004109">
    <property type="term" value="F:coproporphyrinogen oxidase activity"/>
    <property type="evidence" value="ECO:0007669"/>
    <property type="project" value="InterPro"/>
</dbReference>
<evidence type="ECO:0000256" key="7">
    <source>
        <dbReference type="ARBA" id="ARBA00023014"/>
    </source>
</evidence>
<keyword evidence="4 9" id="KW-0949">S-adenosyl-L-methionine</keyword>
<organism evidence="11 12">
    <name type="scientific">Candidatus Eisenbergiella merdigallinarum</name>
    <dbReference type="NCBI Taxonomy" id="2838552"/>
    <lineage>
        <taxon>Bacteria</taxon>
        <taxon>Bacillati</taxon>
        <taxon>Bacillota</taxon>
        <taxon>Clostridia</taxon>
        <taxon>Lachnospirales</taxon>
        <taxon>Lachnospiraceae</taxon>
        <taxon>Eisenbergiella</taxon>
    </lineage>
</organism>
<evidence type="ECO:0000256" key="9">
    <source>
        <dbReference type="RuleBase" id="RU364116"/>
    </source>
</evidence>
<dbReference type="Gene3D" id="3.20.20.70">
    <property type="entry name" value="Aldolase class I"/>
    <property type="match status" value="1"/>
</dbReference>
<comment type="similarity">
    <text evidence="1">Belongs to the anaerobic coproporphyrinogen-III oxidase family. HemW subfamily.</text>
</comment>
<keyword evidence="3 9" id="KW-0349">Heme</keyword>
<evidence type="ECO:0000313" key="11">
    <source>
        <dbReference type="EMBL" id="HJB90348.1"/>
    </source>
</evidence>
<dbReference type="SMART" id="SM00729">
    <property type="entry name" value="Elp3"/>
    <property type="match status" value="1"/>
</dbReference>
<evidence type="ECO:0000256" key="2">
    <source>
        <dbReference type="ARBA" id="ARBA00017228"/>
    </source>
</evidence>
<keyword evidence="6 9" id="KW-0408">Iron</keyword>
<evidence type="ECO:0000256" key="5">
    <source>
        <dbReference type="ARBA" id="ARBA00022723"/>
    </source>
</evidence>